<dbReference type="STRING" id="443218.AS9A_2803"/>
<dbReference type="KEGG" id="asd:AS9A_2803"/>
<evidence type="ECO:0008006" key="4">
    <source>
        <dbReference type="Google" id="ProtNLM"/>
    </source>
</evidence>
<evidence type="ECO:0000256" key="1">
    <source>
        <dbReference type="SAM" id="SignalP"/>
    </source>
</evidence>
<keyword evidence="1" id="KW-0732">Signal</keyword>
<accession>F6EJ18</accession>
<protein>
    <recommendedName>
        <fullName evidence="4">Secreted protein</fullName>
    </recommendedName>
</protein>
<keyword evidence="3" id="KW-1185">Reference proteome</keyword>
<proteinExistence type="predicted"/>
<name>F6EJ18_HOYSD</name>
<dbReference type="EMBL" id="CP002786">
    <property type="protein sequence ID" value="AEF41250.1"/>
    <property type="molecule type" value="Genomic_DNA"/>
</dbReference>
<dbReference type="AlphaFoldDB" id="F6EJ18"/>
<gene>
    <name evidence="2" type="ordered locus">AS9A_2803</name>
</gene>
<evidence type="ECO:0000313" key="2">
    <source>
        <dbReference type="EMBL" id="AEF41250.1"/>
    </source>
</evidence>
<feature type="chain" id="PRO_5003338972" description="Secreted protein" evidence="1">
    <location>
        <begin position="28"/>
        <end position="114"/>
    </location>
</feature>
<dbReference type="HOGENOM" id="CLU_2115876_0_0_11"/>
<reference evidence="2 3" key="1">
    <citation type="journal article" date="2011" name="J. Bacteriol.">
        <title>Complete genome sequence of Amycolicicoccus subflavus DQS3-9A1T, an actinomycete isolated from crude oil-polluted soil.</title>
        <authorList>
            <person name="Cai M."/>
            <person name="Chen W.M."/>
            <person name="Nie Y."/>
            <person name="Chi C.Q."/>
            <person name="Wang Y.N."/>
            <person name="Tang Y.Q."/>
            <person name="Li G.Y."/>
            <person name="Wu X.L."/>
        </authorList>
    </citation>
    <scope>NUCLEOTIDE SEQUENCE [LARGE SCALE GENOMIC DNA]</scope>
    <source>
        <strain evidence="3">DSM 45089 / DQS3-9A1</strain>
    </source>
</reference>
<feature type="signal peptide" evidence="1">
    <location>
        <begin position="1"/>
        <end position="27"/>
    </location>
</feature>
<evidence type="ECO:0000313" key="3">
    <source>
        <dbReference type="Proteomes" id="UP000009235"/>
    </source>
</evidence>
<dbReference type="Proteomes" id="UP000009235">
    <property type="component" value="Chromosome"/>
</dbReference>
<dbReference type="RefSeq" id="WP_013807599.1">
    <property type="nucleotide sequence ID" value="NC_015564.1"/>
</dbReference>
<sequence>MRRITRGLFVSAAVLPLAIFGSGVASAGLDDIDASAMEIGPITIVTVSGAQPDAECVTVPPQIFGGTADADGNAFMILLSDTVLLDSILVTCVPGALLVPDVTTAQVDSGSLAS</sequence>
<dbReference type="OrthoDB" id="9833227at2"/>
<organism evidence="2 3">
    <name type="scientific">Hoyosella subflava (strain DSM 45089 / JCM 17490 / NBRC 109087 / DQS3-9A1)</name>
    <name type="common">Amycolicicoccus subflavus</name>
    <dbReference type="NCBI Taxonomy" id="443218"/>
    <lineage>
        <taxon>Bacteria</taxon>
        <taxon>Bacillati</taxon>
        <taxon>Actinomycetota</taxon>
        <taxon>Actinomycetes</taxon>
        <taxon>Mycobacteriales</taxon>
        <taxon>Hoyosellaceae</taxon>
        <taxon>Hoyosella</taxon>
    </lineage>
</organism>